<evidence type="ECO:0000256" key="3">
    <source>
        <dbReference type="ARBA" id="ARBA00022448"/>
    </source>
</evidence>
<dbReference type="GO" id="GO:0050660">
    <property type="term" value="F:flavin adenine dinucleotide binding"/>
    <property type="evidence" value="ECO:0007669"/>
    <property type="project" value="InterPro"/>
</dbReference>
<dbReference type="InterPro" id="IPR014729">
    <property type="entry name" value="Rossmann-like_a/b/a_fold"/>
</dbReference>
<dbReference type="PROSITE" id="PS00696">
    <property type="entry name" value="ETF_ALPHA"/>
    <property type="match status" value="1"/>
</dbReference>
<dbReference type="SUPFAM" id="SSF52467">
    <property type="entry name" value="DHS-like NAD/FAD-binding domain"/>
    <property type="match status" value="1"/>
</dbReference>
<feature type="binding site" evidence="8">
    <location>
        <position position="205"/>
    </location>
    <ligand>
        <name>FAD</name>
        <dbReference type="ChEBI" id="CHEBI:57692"/>
    </ligand>
</feature>
<evidence type="ECO:0000256" key="6">
    <source>
        <dbReference type="ARBA" id="ARBA00022982"/>
    </source>
</evidence>
<dbReference type="InterPro" id="IPR001308">
    <property type="entry name" value="ETF_a/FixB"/>
</dbReference>
<sequence length="316" mass="32903">MAEILVLVDYVDGEVKKVTLELLTLARRLGEAAAVWVGPGYENAKDKLAEYGAAKVYVAADEELTSYVVAPKVELLAQLVAEKSPGAVLVSATGEGKEIAGRLAVRTGSGVLTDVVDVTEGFVGEHSIFGGAIVSHAKVRQGTPIIAVRPNAIATEAAPGTPAEEQVSVALSDAAKAAKVVEKVVQEKGERPDLTEAAIVVSGGRGVGNAENFKIIEDLADSLGAAVGASRAATDAGWYPHQFQVGQTGKTVSPQLYVAVGISGAIQHRAGMQTSKTIVAINKDPEAPIFELVDFGLVGDLFQVAPQLTEEINKRK</sequence>
<proteinExistence type="inferred from homology"/>
<evidence type="ECO:0000256" key="8">
    <source>
        <dbReference type="PIRSR" id="PIRSR000089-1"/>
    </source>
</evidence>
<comment type="caution">
    <text evidence="10">The sequence shown here is derived from an EMBL/GenBank/DDBJ whole genome shotgun (WGS) entry which is preliminary data.</text>
</comment>
<feature type="binding site" evidence="8">
    <location>
        <begin position="244"/>
        <end position="248"/>
    </location>
    <ligand>
        <name>FAD</name>
        <dbReference type="ChEBI" id="CHEBI:57692"/>
    </ligand>
</feature>
<dbReference type="RefSeq" id="WP_111870409.1">
    <property type="nucleotide sequence ID" value="NZ_QLYX01000013.1"/>
</dbReference>
<evidence type="ECO:0000256" key="4">
    <source>
        <dbReference type="ARBA" id="ARBA00022630"/>
    </source>
</evidence>
<feature type="binding site" evidence="8">
    <location>
        <begin position="261"/>
        <end position="268"/>
    </location>
    <ligand>
        <name>FAD</name>
        <dbReference type="ChEBI" id="CHEBI:57692"/>
    </ligand>
</feature>
<dbReference type="Gene3D" id="3.40.50.1220">
    <property type="entry name" value="TPP-binding domain"/>
    <property type="match status" value="1"/>
</dbReference>
<feature type="domain" description="Electron transfer flavoprotein alpha/beta-subunit N-terminal" evidence="9">
    <location>
        <begin position="4"/>
        <end position="184"/>
    </location>
</feature>
<evidence type="ECO:0000256" key="7">
    <source>
        <dbReference type="ARBA" id="ARBA00025649"/>
    </source>
</evidence>
<dbReference type="InterPro" id="IPR018206">
    <property type="entry name" value="ETF_asu_C_CS"/>
</dbReference>
<name>A0A365H2A3_9ACTN</name>
<dbReference type="FunFam" id="3.40.50.1220:FF:000001">
    <property type="entry name" value="Electron transfer flavoprotein, alpha subunit"/>
    <property type="match status" value="1"/>
</dbReference>
<comment type="subunit">
    <text evidence="2">Heterodimer of an alpha and a beta subunit.</text>
</comment>
<dbReference type="InterPro" id="IPR014731">
    <property type="entry name" value="ETF_asu_C"/>
</dbReference>
<keyword evidence="6" id="KW-0249">Electron transport</keyword>
<dbReference type="PANTHER" id="PTHR43153:SF1">
    <property type="entry name" value="ELECTRON TRANSFER FLAVOPROTEIN SUBUNIT ALPHA, MITOCHONDRIAL"/>
    <property type="match status" value="1"/>
</dbReference>
<dbReference type="PIRSF" id="PIRSF000089">
    <property type="entry name" value="Electra_flavoP_a"/>
    <property type="match status" value="1"/>
</dbReference>
<feature type="binding site" evidence="8">
    <location>
        <begin position="230"/>
        <end position="231"/>
    </location>
    <ligand>
        <name>FAD</name>
        <dbReference type="ChEBI" id="CHEBI:57692"/>
    </ligand>
</feature>
<dbReference type="Pfam" id="PF00766">
    <property type="entry name" value="ETF_alpha"/>
    <property type="match status" value="1"/>
</dbReference>
<evidence type="ECO:0000256" key="5">
    <source>
        <dbReference type="ARBA" id="ARBA00022827"/>
    </source>
</evidence>
<evidence type="ECO:0000313" key="11">
    <source>
        <dbReference type="Proteomes" id="UP000251891"/>
    </source>
</evidence>
<comment type="similarity">
    <text evidence="1">Belongs to the ETF alpha-subunit/FixB family.</text>
</comment>
<evidence type="ECO:0000259" key="9">
    <source>
        <dbReference type="SMART" id="SM00893"/>
    </source>
</evidence>
<dbReference type="InterPro" id="IPR014730">
    <property type="entry name" value="ETF_a/b_N"/>
</dbReference>
<evidence type="ECO:0000256" key="1">
    <source>
        <dbReference type="ARBA" id="ARBA00005817"/>
    </source>
</evidence>
<keyword evidence="3" id="KW-0813">Transport</keyword>
<dbReference type="Gene3D" id="3.40.50.620">
    <property type="entry name" value="HUPs"/>
    <property type="match status" value="1"/>
</dbReference>
<protein>
    <submittedName>
        <fullName evidence="10">Electron transfer flavoprotein subunit alpha/FixB family protein</fullName>
    </submittedName>
</protein>
<comment type="function">
    <text evidence="7">The electron transfer flavoprotein serves as a specific electron acceptor for other dehydrogenases. It transfers the electrons to the main respiratory chain via ETF-ubiquinone oxidoreductase (ETF dehydrogenase).</text>
</comment>
<dbReference type="GO" id="GO:0033539">
    <property type="term" value="P:fatty acid beta-oxidation using acyl-CoA dehydrogenase"/>
    <property type="evidence" value="ECO:0007669"/>
    <property type="project" value="TreeGrafter"/>
</dbReference>
<reference evidence="10 11" key="1">
    <citation type="submission" date="2018-06" db="EMBL/GenBank/DDBJ databases">
        <title>Actinomadura craniellae sp. nov. isolated from marine sponge Craniella sp.</title>
        <authorList>
            <person name="Li L."/>
            <person name="Xu Q.H."/>
            <person name="Lin H.W."/>
            <person name="Lu Y.H."/>
        </authorList>
    </citation>
    <scope>NUCLEOTIDE SEQUENCE [LARGE SCALE GENOMIC DNA]</scope>
    <source>
        <strain evidence="10 11">LHW63021</strain>
    </source>
</reference>
<evidence type="ECO:0000256" key="2">
    <source>
        <dbReference type="ARBA" id="ARBA00011355"/>
    </source>
</evidence>
<evidence type="ECO:0000313" key="10">
    <source>
        <dbReference type="EMBL" id="RAY12353.1"/>
    </source>
</evidence>
<keyword evidence="11" id="KW-1185">Reference proteome</keyword>
<dbReference type="SUPFAM" id="SSF52402">
    <property type="entry name" value="Adenine nucleotide alpha hydrolases-like"/>
    <property type="match status" value="1"/>
</dbReference>
<dbReference type="EMBL" id="QLYX01000013">
    <property type="protein sequence ID" value="RAY12353.1"/>
    <property type="molecule type" value="Genomic_DNA"/>
</dbReference>
<dbReference type="SMART" id="SM00893">
    <property type="entry name" value="ETF"/>
    <property type="match status" value="1"/>
</dbReference>
<organism evidence="10 11">
    <name type="scientific">Actinomadura craniellae</name>
    <dbReference type="NCBI Taxonomy" id="2231787"/>
    <lineage>
        <taxon>Bacteria</taxon>
        <taxon>Bacillati</taxon>
        <taxon>Actinomycetota</taxon>
        <taxon>Actinomycetes</taxon>
        <taxon>Streptosporangiales</taxon>
        <taxon>Thermomonosporaceae</taxon>
        <taxon>Actinomadura</taxon>
    </lineage>
</organism>
<dbReference type="AlphaFoldDB" id="A0A365H2A3"/>
<dbReference type="GO" id="GO:0009055">
    <property type="term" value="F:electron transfer activity"/>
    <property type="evidence" value="ECO:0007669"/>
    <property type="project" value="InterPro"/>
</dbReference>
<accession>A0A365H2A3</accession>
<dbReference type="InterPro" id="IPR029035">
    <property type="entry name" value="DHS-like_NAD/FAD-binding_dom"/>
</dbReference>
<comment type="cofactor">
    <cofactor evidence="8">
        <name>FAD</name>
        <dbReference type="ChEBI" id="CHEBI:57692"/>
    </cofactor>
    <text evidence="8">Binds 1 FAD per dimer.</text>
</comment>
<dbReference type="OrthoDB" id="9770286at2"/>
<keyword evidence="5 8" id="KW-0274">FAD</keyword>
<feature type="binding site" evidence="8">
    <location>
        <position position="282"/>
    </location>
    <ligand>
        <name>FAD</name>
        <dbReference type="ChEBI" id="CHEBI:57692"/>
    </ligand>
</feature>
<dbReference type="Proteomes" id="UP000251891">
    <property type="component" value="Unassembled WGS sequence"/>
</dbReference>
<gene>
    <name evidence="10" type="ORF">DPM19_24690</name>
</gene>
<dbReference type="PANTHER" id="PTHR43153">
    <property type="entry name" value="ELECTRON TRANSFER FLAVOPROTEIN ALPHA"/>
    <property type="match status" value="1"/>
</dbReference>
<dbReference type="Pfam" id="PF01012">
    <property type="entry name" value="ETF"/>
    <property type="match status" value="1"/>
</dbReference>
<keyword evidence="4" id="KW-0285">Flavoprotein</keyword>